<feature type="compositionally biased region" description="Basic and acidic residues" evidence="1">
    <location>
        <begin position="109"/>
        <end position="119"/>
    </location>
</feature>
<keyword evidence="2" id="KW-1133">Transmembrane helix</keyword>
<reference evidence="3 4" key="1">
    <citation type="submission" date="2013-12" db="EMBL/GenBank/DDBJ databases">
        <title>Draft genome of the parsitic nematode Ancylostoma duodenale.</title>
        <authorList>
            <person name="Mitreva M."/>
        </authorList>
    </citation>
    <scope>NUCLEOTIDE SEQUENCE [LARGE SCALE GENOMIC DNA]</scope>
    <source>
        <strain evidence="3 4">Zhejiang</strain>
    </source>
</reference>
<keyword evidence="2" id="KW-0472">Membrane</keyword>
<keyword evidence="4" id="KW-1185">Reference proteome</keyword>
<organism evidence="3 4">
    <name type="scientific">Ancylostoma duodenale</name>
    <dbReference type="NCBI Taxonomy" id="51022"/>
    <lineage>
        <taxon>Eukaryota</taxon>
        <taxon>Metazoa</taxon>
        <taxon>Ecdysozoa</taxon>
        <taxon>Nematoda</taxon>
        <taxon>Chromadorea</taxon>
        <taxon>Rhabditida</taxon>
        <taxon>Rhabditina</taxon>
        <taxon>Rhabditomorpha</taxon>
        <taxon>Strongyloidea</taxon>
        <taxon>Ancylostomatidae</taxon>
        <taxon>Ancylostomatinae</taxon>
        <taxon>Ancylostoma</taxon>
    </lineage>
</organism>
<keyword evidence="2" id="KW-0812">Transmembrane</keyword>
<accession>A0A0C2DRG0</accession>
<name>A0A0C2DRG0_9BILA</name>
<dbReference type="AlphaFoldDB" id="A0A0C2DRG0"/>
<sequence length="126" mass="14325">MALRRKLIELQWFLRMRLGRFIFLGLFLFVVIFVITQLQDRHKALFSGNDLSANVPLPSAWQNSELAGSVDPNTVFVGEKLGNYEPKKPEVPSDQPGEGGQAVFISDEEGMRESKRAEQEYGFNTY</sequence>
<gene>
    <name evidence="3" type="ORF">ANCDUO_04360</name>
</gene>
<evidence type="ECO:0000256" key="2">
    <source>
        <dbReference type="SAM" id="Phobius"/>
    </source>
</evidence>
<dbReference type="EMBL" id="KN727607">
    <property type="protein sequence ID" value="KIH65322.1"/>
    <property type="molecule type" value="Genomic_DNA"/>
</dbReference>
<evidence type="ECO:0000313" key="3">
    <source>
        <dbReference type="EMBL" id="KIH65322.1"/>
    </source>
</evidence>
<dbReference type="Proteomes" id="UP000054047">
    <property type="component" value="Unassembled WGS sequence"/>
</dbReference>
<protein>
    <submittedName>
        <fullName evidence="3">Uncharacterized protein</fullName>
    </submittedName>
</protein>
<dbReference type="OrthoDB" id="10398871at2759"/>
<feature type="region of interest" description="Disordered" evidence="1">
    <location>
        <begin position="84"/>
        <end position="126"/>
    </location>
</feature>
<feature type="non-terminal residue" evidence="3">
    <location>
        <position position="126"/>
    </location>
</feature>
<evidence type="ECO:0000256" key="1">
    <source>
        <dbReference type="SAM" id="MobiDB-lite"/>
    </source>
</evidence>
<feature type="transmembrane region" description="Helical" evidence="2">
    <location>
        <begin position="21"/>
        <end position="38"/>
    </location>
</feature>
<proteinExistence type="predicted"/>
<evidence type="ECO:0000313" key="4">
    <source>
        <dbReference type="Proteomes" id="UP000054047"/>
    </source>
</evidence>